<dbReference type="PANTHER" id="PTHR10605">
    <property type="entry name" value="HEPARAN SULFATE SULFOTRANSFERASE"/>
    <property type="match status" value="1"/>
</dbReference>
<gene>
    <name evidence="4" type="ORF">WH50_17145</name>
</gene>
<proteinExistence type="predicted"/>
<accession>A0ABX5LTS9</accession>
<dbReference type="RefSeq" id="WP_110188499.1">
    <property type="nucleotide sequence ID" value="NZ_CP177354.1"/>
</dbReference>
<sequence length="244" mass="29000">MIQLDFLVGGAQKAGTTALFNYLKSHPDLVCPRAKELHYFDKEEAWGSSSYLQSFFPKDRAGIFFESTPVYLYWKLAPARIFQHNPNIKIAFVLRNPIERAYSHWNMECHRGKDNIDFYAAITREKDRCAEFLPLQHRNYSYTDRGFYSEQIARYYELFSKAQIHLIRYEDLKDNHSDVLSSLYDFLGIRQVPAPHFERKHNIPYTSPMSQEAREYLIEIYRPEVKRLEEMTGWNCQSWLNTQD</sequence>
<dbReference type="EMBL" id="LAPT01000086">
    <property type="protein sequence ID" value="PXF30086.1"/>
    <property type="molecule type" value="Genomic_DNA"/>
</dbReference>
<keyword evidence="1" id="KW-0808">Transferase</keyword>
<keyword evidence="5" id="KW-1185">Reference proteome</keyword>
<dbReference type="Pfam" id="PF00685">
    <property type="entry name" value="Sulfotransfer_1"/>
    <property type="match status" value="1"/>
</dbReference>
<reference evidence="4 5" key="1">
    <citation type="submission" date="2015-03" db="EMBL/GenBank/DDBJ databases">
        <authorList>
            <person name="Krishnan R."/>
            <person name="Midha S."/>
            <person name="Patil P.B."/>
            <person name="Rameshkumar N."/>
        </authorList>
    </citation>
    <scope>NUCLEOTIDE SEQUENCE [LARGE SCALE GENOMIC DNA]</scope>
    <source>
        <strain evidence="4 5">L1E11</strain>
    </source>
</reference>
<keyword evidence="2" id="KW-0325">Glycoprotein</keyword>
<evidence type="ECO:0000313" key="4">
    <source>
        <dbReference type="EMBL" id="PXF30086.1"/>
    </source>
</evidence>
<evidence type="ECO:0000256" key="2">
    <source>
        <dbReference type="ARBA" id="ARBA00023180"/>
    </source>
</evidence>
<comment type="caution">
    <text evidence="4">The sequence shown here is derived from an EMBL/GenBank/DDBJ whole genome shotgun (WGS) entry which is preliminary data.</text>
</comment>
<dbReference type="Proteomes" id="UP000248090">
    <property type="component" value="Unassembled WGS sequence"/>
</dbReference>
<name>A0ABX5LTS9_9GAMM</name>
<dbReference type="InterPro" id="IPR037359">
    <property type="entry name" value="NST/OST"/>
</dbReference>
<dbReference type="InterPro" id="IPR000863">
    <property type="entry name" value="Sulfotransferase_dom"/>
</dbReference>
<dbReference type="InterPro" id="IPR027417">
    <property type="entry name" value="P-loop_NTPase"/>
</dbReference>
<dbReference type="PANTHER" id="PTHR10605:SF56">
    <property type="entry name" value="BIFUNCTIONAL HEPARAN SULFATE N-DEACETYLASE_N-SULFOTRANSFERASE"/>
    <property type="match status" value="1"/>
</dbReference>
<dbReference type="Gene3D" id="3.40.50.300">
    <property type="entry name" value="P-loop containing nucleotide triphosphate hydrolases"/>
    <property type="match status" value="1"/>
</dbReference>
<protein>
    <recommendedName>
        <fullName evidence="3">Sulfotransferase domain-containing protein</fullName>
    </recommendedName>
</protein>
<feature type="domain" description="Sulfotransferase" evidence="3">
    <location>
        <begin position="5"/>
        <end position="190"/>
    </location>
</feature>
<evidence type="ECO:0000259" key="3">
    <source>
        <dbReference type="Pfam" id="PF00685"/>
    </source>
</evidence>
<evidence type="ECO:0000313" key="5">
    <source>
        <dbReference type="Proteomes" id="UP000248090"/>
    </source>
</evidence>
<organism evidence="4 5">
    <name type="scientific">Pokkaliibacter plantistimulans</name>
    <dbReference type="NCBI Taxonomy" id="1635171"/>
    <lineage>
        <taxon>Bacteria</taxon>
        <taxon>Pseudomonadati</taxon>
        <taxon>Pseudomonadota</taxon>
        <taxon>Gammaproteobacteria</taxon>
        <taxon>Oceanospirillales</taxon>
        <taxon>Balneatrichaceae</taxon>
        <taxon>Pokkaliibacter</taxon>
    </lineage>
</organism>
<dbReference type="SUPFAM" id="SSF52540">
    <property type="entry name" value="P-loop containing nucleoside triphosphate hydrolases"/>
    <property type="match status" value="1"/>
</dbReference>
<evidence type="ECO:0000256" key="1">
    <source>
        <dbReference type="ARBA" id="ARBA00022679"/>
    </source>
</evidence>